<proteinExistence type="predicted"/>
<dbReference type="EMBL" id="CAJPDQ010000039">
    <property type="protein sequence ID" value="CAF9931599.1"/>
    <property type="molecule type" value="Genomic_DNA"/>
</dbReference>
<dbReference type="Gene3D" id="2.130.10.80">
    <property type="entry name" value="Galactose oxidase/kelch, beta-propeller"/>
    <property type="match status" value="1"/>
</dbReference>
<protein>
    <recommendedName>
        <fullName evidence="4">WSC domain-containing protein</fullName>
    </recommendedName>
</protein>
<gene>
    <name evidence="5" type="ORF">GOMPHAMPRED_005976</name>
</gene>
<dbReference type="SMART" id="SM00321">
    <property type="entry name" value="WSC"/>
    <property type="match status" value="4"/>
</dbReference>
<dbReference type="Pfam" id="PF07250">
    <property type="entry name" value="Glyoxal_oxid_N"/>
    <property type="match status" value="1"/>
</dbReference>
<dbReference type="CDD" id="cd02851">
    <property type="entry name" value="E_set_GO_C"/>
    <property type="match status" value="1"/>
</dbReference>
<dbReference type="PROSITE" id="PS51212">
    <property type="entry name" value="WSC"/>
    <property type="match status" value="4"/>
</dbReference>
<dbReference type="SUPFAM" id="SSF81296">
    <property type="entry name" value="E set domains"/>
    <property type="match status" value="1"/>
</dbReference>
<dbReference type="InterPro" id="IPR009880">
    <property type="entry name" value="Glyoxal_oxidase_N"/>
</dbReference>
<dbReference type="OrthoDB" id="2019572at2759"/>
<dbReference type="Pfam" id="PF01822">
    <property type="entry name" value="WSC"/>
    <property type="match status" value="4"/>
</dbReference>
<feature type="domain" description="WSC" evidence="4">
    <location>
        <begin position="399"/>
        <end position="494"/>
    </location>
</feature>
<evidence type="ECO:0000256" key="1">
    <source>
        <dbReference type="ARBA" id="ARBA00022729"/>
    </source>
</evidence>
<dbReference type="Pfam" id="PF09118">
    <property type="entry name" value="GO-like_E_set"/>
    <property type="match status" value="1"/>
</dbReference>
<accession>A0A8H3IXX3</accession>
<reference evidence="5" key="1">
    <citation type="submission" date="2021-03" db="EMBL/GenBank/DDBJ databases">
        <authorList>
            <person name="Tagirdzhanova G."/>
        </authorList>
    </citation>
    <scope>NUCLEOTIDE SEQUENCE</scope>
</reference>
<dbReference type="InterPro" id="IPR002889">
    <property type="entry name" value="WSC_carb-bd"/>
</dbReference>
<evidence type="ECO:0000313" key="5">
    <source>
        <dbReference type="EMBL" id="CAF9931599.1"/>
    </source>
</evidence>
<dbReference type="AlphaFoldDB" id="A0A8H3IXX3"/>
<dbReference type="SUPFAM" id="SSF50965">
    <property type="entry name" value="Galactose oxidase, central domain"/>
    <property type="match status" value="1"/>
</dbReference>
<organism evidence="5 6">
    <name type="scientific">Gomphillus americanus</name>
    <dbReference type="NCBI Taxonomy" id="1940652"/>
    <lineage>
        <taxon>Eukaryota</taxon>
        <taxon>Fungi</taxon>
        <taxon>Dikarya</taxon>
        <taxon>Ascomycota</taxon>
        <taxon>Pezizomycotina</taxon>
        <taxon>Lecanoromycetes</taxon>
        <taxon>OSLEUM clade</taxon>
        <taxon>Ostropomycetidae</taxon>
        <taxon>Ostropales</taxon>
        <taxon>Graphidaceae</taxon>
        <taxon>Gomphilloideae</taxon>
        <taxon>Gomphillus</taxon>
    </lineage>
</organism>
<sequence length="1142" mass="118640">MYLSTREVFIATLVGFVASSNAQLVTANGATLPTGWSYSNCYSDGGGARALQGSAYQDGSKMTEESCISYCDQGGFKYAGVEYSSECYCGNTLQSGSAIVTDGRCNMACSGNSTEVCGGPNGLSVFSRKGGPDVDAGQNGYGSLGCFNDTGGARTLRYGTAVTGGASNMSVYNCIAACSAKNYDYAGVEYSQECYCDSTISNYGALAPGPDFNSSCNMVCNGNSSEFCGGPNRINVYQLGAPIVVGTSTVSAPSTSKTPTTSKTSSSPITTSKTPSSTVPKSSTTSKKSTTSSSKSSTSSIKSSTSSTKSSASSVKSSTSSTKSSTSSTKSSTSSPKLTSTTAKPTTKPTSAAPTTSSSAPTSAAPTTSSGKAAGPKSSSPGSPTSSSPPTGTSGLPNGWSYQGCWNDQPNGGRILAYQAPDSNTLTHQSCVNICSQAGYSIAGMEYSTQCFCGNDIIQGGNLASSDNQCAMTCSGDNSEICGGPSLMSIFSIGKPSILAPPVQQNTSLPGNWKYVGCLTDVAGGVRTFPWQLILQNNNSAEACLTQCSNFGYGRGGMEYGDECYCGDLSDVQAAGATIAPDTDCNMVCSGDASYYCGAGNRISYYAWDGPGLPQWNYASGNDAGAYKFLIGGVTVPLLTSANVNGKVQYLEKHGTGPNGTGAYELDLAEIDNFSAAWRTMNGLKTDVFCSAGLILPDRAGRQINVGGWSADSLFGVRLYTPDGKPGTPGVNDWQENVNEVGLQVGRWYPSALILANGSILVVGGESGSNGAPVPSLEILPQPAGGTTLFMDWLQRTDPYNLYPFLAVLPSGNVFVAYYNEARILNPTTFATVKTLPNIPGQVSNNVSGRTYPFEGTSVLLPQHAPYNAPLGVMICGGANQGAAVGIDNCVTTQPESANPTWALERMPSKRVMPCIATLPDGTYLIANGAHAGTAGFGLATDPNMNAVLYDPTKPFNQRMTVMGNTTVARLYHSEATLLQDGRVLISGSDPEDPNFPQEYRNEVFMPPYLLSGAARPSYDIDYSQKDWSYGQSYTVTNVNLPNGGGAKFSLTGGVVSTHGNSMGQRMIFPAFSCAGTSCTITAPPSVGIAPAAWYMLWLLDGPTPSHSTWVRIGGDPASLGSWPNFPDFSAPGIGPIVKTTQ</sequence>
<dbReference type="InterPro" id="IPR015202">
    <property type="entry name" value="GO-like_E_set"/>
</dbReference>
<dbReference type="Gene3D" id="2.60.40.10">
    <property type="entry name" value="Immunoglobulins"/>
    <property type="match status" value="1"/>
</dbReference>
<feature type="region of interest" description="Disordered" evidence="2">
    <location>
        <begin position="248"/>
        <end position="394"/>
    </location>
</feature>
<dbReference type="InterPro" id="IPR013783">
    <property type="entry name" value="Ig-like_fold"/>
</dbReference>
<dbReference type="PANTHER" id="PTHR32208:SF105">
    <property type="entry name" value="COPPER RADICAL OXIDASE"/>
    <property type="match status" value="1"/>
</dbReference>
<feature type="domain" description="WSC" evidence="4">
    <location>
        <begin position="35"/>
        <end position="129"/>
    </location>
</feature>
<comment type="caution">
    <text evidence="5">The sequence shown here is derived from an EMBL/GenBank/DDBJ whole genome shotgun (WGS) entry which is preliminary data.</text>
</comment>
<feature type="domain" description="WSC" evidence="4">
    <location>
        <begin position="512"/>
        <end position="609"/>
    </location>
</feature>
<evidence type="ECO:0000259" key="4">
    <source>
        <dbReference type="PROSITE" id="PS51212"/>
    </source>
</evidence>
<dbReference type="InterPro" id="IPR011043">
    <property type="entry name" value="Gal_Oxase/kelch_b-propeller"/>
</dbReference>
<evidence type="ECO:0000256" key="3">
    <source>
        <dbReference type="SAM" id="SignalP"/>
    </source>
</evidence>
<name>A0A8H3IXX3_9LECA</name>
<dbReference type="InterPro" id="IPR037293">
    <property type="entry name" value="Gal_Oxidase_central_sf"/>
</dbReference>
<dbReference type="InterPro" id="IPR014756">
    <property type="entry name" value="Ig_E-set"/>
</dbReference>
<feature type="chain" id="PRO_5034408534" description="WSC domain-containing protein" evidence="3">
    <location>
        <begin position="23"/>
        <end position="1142"/>
    </location>
</feature>
<feature type="signal peptide" evidence="3">
    <location>
        <begin position="1"/>
        <end position="22"/>
    </location>
</feature>
<feature type="domain" description="WSC" evidence="4">
    <location>
        <begin position="140"/>
        <end position="240"/>
    </location>
</feature>
<keyword evidence="1 3" id="KW-0732">Signal</keyword>
<keyword evidence="6" id="KW-1185">Reference proteome</keyword>
<dbReference type="Proteomes" id="UP000664169">
    <property type="component" value="Unassembled WGS sequence"/>
</dbReference>
<evidence type="ECO:0000256" key="2">
    <source>
        <dbReference type="SAM" id="MobiDB-lite"/>
    </source>
</evidence>
<evidence type="ECO:0000313" key="6">
    <source>
        <dbReference type="Proteomes" id="UP000664169"/>
    </source>
</evidence>
<dbReference type="PANTHER" id="PTHR32208">
    <property type="entry name" value="SECRETED PROTEIN-RELATED"/>
    <property type="match status" value="1"/>
</dbReference>